<dbReference type="Pfam" id="PF01055">
    <property type="entry name" value="Glyco_hydro_31_2nd"/>
    <property type="match status" value="1"/>
</dbReference>
<dbReference type="SUPFAM" id="SSF51011">
    <property type="entry name" value="Glycosyl hydrolase domain"/>
    <property type="match status" value="1"/>
</dbReference>
<dbReference type="GO" id="GO:0005975">
    <property type="term" value="P:carbohydrate metabolic process"/>
    <property type="evidence" value="ECO:0007669"/>
    <property type="project" value="InterPro"/>
</dbReference>
<evidence type="ECO:0000313" key="9">
    <source>
        <dbReference type="Proteomes" id="UP000279336"/>
    </source>
</evidence>
<dbReference type="Pfam" id="PF13802">
    <property type="entry name" value="Gal_mutarotas_2"/>
    <property type="match status" value="1"/>
</dbReference>
<dbReference type="Pfam" id="PF21365">
    <property type="entry name" value="Glyco_hydro_31_3rd"/>
    <property type="match status" value="1"/>
</dbReference>
<dbReference type="SUPFAM" id="SSF51445">
    <property type="entry name" value="(Trans)glycosidases"/>
    <property type="match status" value="1"/>
</dbReference>
<keyword evidence="2 7" id="KW-0378">Hydrolase</keyword>
<dbReference type="EMBL" id="UNQJ01000035">
    <property type="protein sequence ID" value="SYZ34632.1"/>
    <property type="molecule type" value="Genomic_DNA"/>
</dbReference>
<dbReference type="Gene3D" id="3.20.20.80">
    <property type="entry name" value="Glycosidases"/>
    <property type="match status" value="1"/>
</dbReference>
<evidence type="ECO:0000313" key="6">
    <source>
        <dbReference type="EMBL" id="RLP08636.1"/>
    </source>
</evidence>
<dbReference type="InterPro" id="IPR000322">
    <property type="entry name" value="Glyco_hydro_31_TIM"/>
</dbReference>
<dbReference type="InterPro" id="IPR011013">
    <property type="entry name" value="Gal_mutarotase_sf_dom"/>
</dbReference>
<keyword evidence="2 7" id="KW-0326">Glycosidase</keyword>
<evidence type="ECO:0000313" key="8">
    <source>
        <dbReference type="Proteomes" id="UP000263928"/>
    </source>
</evidence>
<dbReference type="Gene3D" id="2.60.40.1760">
    <property type="entry name" value="glycosyl hydrolase (family 31)"/>
    <property type="match status" value="1"/>
</dbReference>
<dbReference type="OrthoDB" id="176168at2"/>
<dbReference type="InterPro" id="IPR025887">
    <property type="entry name" value="Glyco_hydro_31_N_dom"/>
</dbReference>
<dbReference type="InterPro" id="IPR013780">
    <property type="entry name" value="Glyco_hydro_b"/>
</dbReference>
<comment type="similarity">
    <text evidence="1 2">Belongs to the glycosyl hydrolase 31 family.</text>
</comment>
<dbReference type="CDD" id="cd06599">
    <property type="entry name" value="GH31_glycosidase_Aec37"/>
    <property type="match status" value="1"/>
</dbReference>
<dbReference type="InterPro" id="IPR048395">
    <property type="entry name" value="Glyco_hydro_31_C"/>
</dbReference>
<dbReference type="InterPro" id="IPR017853">
    <property type="entry name" value="GH"/>
</dbReference>
<feature type="domain" description="Glycoside hydrolase family 31 N-terminal" evidence="4">
    <location>
        <begin position="132"/>
        <end position="256"/>
    </location>
</feature>
<dbReference type="EMBL" id="RCIW01000013">
    <property type="protein sequence ID" value="RLP08636.1"/>
    <property type="molecule type" value="Genomic_DNA"/>
</dbReference>
<evidence type="ECO:0000259" key="3">
    <source>
        <dbReference type="Pfam" id="PF01055"/>
    </source>
</evidence>
<feature type="domain" description="Glycoside hydrolase family 31 TIM barrel" evidence="3">
    <location>
        <begin position="308"/>
        <end position="636"/>
    </location>
</feature>
<dbReference type="Gene3D" id="2.60.40.1180">
    <property type="entry name" value="Golgi alpha-mannosidase II"/>
    <property type="match status" value="1"/>
</dbReference>
<reference evidence="8" key="1">
    <citation type="submission" date="2018-08" db="EMBL/GenBank/DDBJ databases">
        <authorList>
            <person name="Hornung B."/>
        </authorList>
    </citation>
    <scope>NUCLEOTIDE SEQUENCE [LARGE SCALE GENOMIC DNA]</scope>
</reference>
<dbReference type="CDD" id="cd14752">
    <property type="entry name" value="GH31_N"/>
    <property type="match status" value="1"/>
</dbReference>
<dbReference type="PANTHER" id="PTHR22762:SF165">
    <property type="entry name" value="PUTATIVE (AFU_ORTHOLOGUE AFUA_1G06560)-RELATED"/>
    <property type="match status" value="1"/>
</dbReference>
<dbReference type="Proteomes" id="UP000263928">
    <property type="component" value="Unassembled WGS sequence"/>
</dbReference>
<gene>
    <name evidence="6" type="ORF">D7U36_09335</name>
    <name evidence="7" type="ORF">PROPAUS_2652</name>
</gene>
<dbReference type="PANTHER" id="PTHR22762">
    <property type="entry name" value="ALPHA-GLUCOSIDASE"/>
    <property type="match status" value="1"/>
</dbReference>
<name>A0A383SAQ0_9ACTN</name>
<keyword evidence="8" id="KW-1185">Reference proteome</keyword>
<reference evidence="6 9" key="3">
    <citation type="submission" date="2018-10" db="EMBL/GenBank/DDBJ databases">
        <title>Propionibacterium australiense Genome Sequencing and Assembly.</title>
        <authorList>
            <person name="Bernier A.-M."/>
            <person name="Bernard K."/>
        </authorList>
    </citation>
    <scope>NUCLEOTIDE SEQUENCE [LARGE SCALE GENOMIC DNA]</scope>
    <source>
        <strain evidence="6 9">NML98A078</strain>
    </source>
</reference>
<evidence type="ECO:0000259" key="4">
    <source>
        <dbReference type="Pfam" id="PF13802"/>
    </source>
</evidence>
<dbReference type="RefSeq" id="WP_119162912.1">
    <property type="nucleotide sequence ID" value="NZ_LR134442.1"/>
</dbReference>
<proteinExistence type="inferred from homology"/>
<accession>A0A383SAQ0</accession>
<dbReference type="Proteomes" id="UP000279336">
    <property type="component" value="Unassembled WGS sequence"/>
</dbReference>
<dbReference type="GO" id="GO:0030246">
    <property type="term" value="F:carbohydrate binding"/>
    <property type="evidence" value="ECO:0007669"/>
    <property type="project" value="InterPro"/>
</dbReference>
<evidence type="ECO:0000313" key="7">
    <source>
        <dbReference type="EMBL" id="SYZ34632.1"/>
    </source>
</evidence>
<evidence type="ECO:0000259" key="5">
    <source>
        <dbReference type="Pfam" id="PF21365"/>
    </source>
</evidence>
<sequence length="832" mass="92852">MRTLDQITSFTQTATGLRAEITGGFTLHLDVLDNDLARVRVLPSGGPAVASTWTITPGQGVDERTGLDPDHLLTPAEDVPWSGRDRSDLSGFACPPVTVEEVELETAGSDATGMGKNATDEMAIFDRPRPGQHRIIVTSGDLRAVIQDIPLRVCWQIRVDDGWTTITEDRRTGGYEINPVTGRVAHYIMREPEDHYYGLGEKGGDLERTGSRYDMRCLDAMGYDAVETDPLYKHVPFIMTRRAGVGAVGVLYDNQSAAVLDMGRVKDNYHRPFISWTADGGDIDYYVMFGRQLADLTRSIVRLTGDNAFLPRWALGYSGSTMHYTDAPDAADKLVEFLDLLGEHKIPCDSFQMSSGYTSIGPKRYVFNWNRDKFPDPRRTAQAYADKGLHLAANIKPALLIDHPMFEEAASQGVFVADEETGEPELSLFWGDRGAHVDFTSPAGRDWWKDNVRTKLLEMGIGSTWNDNNEYEVWDDRAICEGFGTKVPLALIRPVQSLLMMRASAEAQREFAPAERPYLISRSGMLGMQRYVQTWSGDNYTSWKTLKYNTRMGTGMSMSGVFNVGHDVGGFSGAARPSPELFVRWVQNGVMHPRFTIHSWHDDGSVNEPWMYPEVTGLIREAIELRYRLMPYLYTALYLGSQRREPIIAPTFYADESDESLFVENDDFLLGRDLLVASVVEEGATTRTVRLPDVPDGWFEFDTGIHHDGGQTVTVDAPLGRLPLFVRAGAGIPLAELPAEADIITTASLEATGRRVVLYLPERVVAASGFLFEDDGISEAYRDGEGLWLRWSVDADPEQVRVHTERDGRFVPAWGEVEFVLRPGDDREIVVE</sequence>
<feature type="domain" description="Glycosyl hydrolase family 31 C-terminal" evidence="5">
    <location>
        <begin position="645"/>
        <end position="730"/>
    </location>
</feature>
<protein>
    <submittedName>
        <fullName evidence="6">Glucosidase</fullName>
    </submittedName>
    <submittedName>
        <fullName evidence="7">Glycoside hydrolase family 31</fullName>
        <ecNumber evidence="7">3.2.1.-</ecNumber>
    </submittedName>
</protein>
<dbReference type="SUPFAM" id="SSF74650">
    <property type="entry name" value="Galactose mutarotase-like"/>
    <property type="match status" value="1"/>
</dbReference>
<dbReference type="AlphaFoldDB" id="A0A383SAQ0"/>
<evidence type="ECO:0000256" key="2">
    <source>
        <dbReference type="RuleBase" id="RU361185"/>
    </source>
</evidence>
<organism evidence="7 8">
    <name type="scientific">Propionibacterium australiense</name>
    <dbReference type="NCBI Taxonomy" id="119981"/>
    <lineage>
        <taxon>Bacteria</taxon>
        <taxon>Bacillati</taxon>
        <taxon>Actinomycetota</taxon>
        <taxon>Actinomycetes</taxon>
        <taxon>Propionibacteriales</taxon>
        <taxon>Propionibacteriaceae</taxon>
        <taxon>Propionibacterium</taxon>
    </lineage>
</organism>
<dbReference type="GO" id="GO:0004553">
    <property type="term" value="F:hydrolase activity, hydrolyzing O-glycosyl compounds"/>
    <property type="evidence" value="ECO:0007669"/>
    <property type="project" value="InterPro"/>
</dbReference>
<dbReference type="EC" id="3.2.1.-" evidence="7"/>
<evidence type="ECO:0000256" key="1">
    <source>
        <dbReference type="ARBA" id="ARBA00007806"/>
    </source>
</evidence>
<reference evidence="7" key="2">
    <citation type="submission" date="2018-08" db="EMBL/GenBank/DDBJ databases">
        <authorList>
            <person name="Ferrada E.E."/>
            <person name="Latorre B.A."/>
        </authorList>
    </citation>
    <scope>NUCLEOTIDE SEQUENCE [LARGE SCALE GENOMIC DNA]</scope>
    <source>
        <strain evidence="7">Propionibacterium_australiense1</strain>
    </source>
</reference>